<dbReference type="PANTHER" id="PTHR37306:SF1">
    <property type="entry name" value="COLICIN V PRODUCTION PROTEIN"/>
    <property type="match status" value="1"/>
</dbReference>
<reference evidence="6 7" key="1">
    <citation type="journal article" date="2005" name="Int. J. Syst. Evol. Microbiol.">
        <title>Bacillus cibi sp. nov., isolated from jeotgal, a traditional Korean fermented seafood.</title>
        <authorList>
            <person name="Yoon J.H."/>
            <person name="Lee C.H."/>
            <person name="Oh T.K."/>
        </authorList>
    </citation>
    <scope>NUCLEOTIDE SEQUENCE [LARGE SCALE GENOMIC DNA]</scope>
    <source>
        <strain evidence="6 7">DSM 16189</strain>
    </source>
</reference>
<feature type="transmembrane region" description="Helical" evidence="5">
    <location>
        <begin position="117"/>
        <end position="141"/>
    </location>
</feature>
<evidence type="ECO:0000256" key="5">
    <source>
        <dbReference type="SAM" id="Phobius"/>
    </source>
</evidence>
<evidence type="ECO:0000256" key="2">
    <source>
        <dbReference type="ARBA" id="ARBA00022692"/>
    </source>
</evidence>
<comment type="subcellular location">
    <subcellularLocation>
        <location evidence="1">Membrane</location>
        <topology evidence="1">Multi-pass membrane protein</topology>
    </subcellularLocation>
</comment>
<keyword evidence="2 5" id="KW-0812">Transmembrane</keyword>
<dbReference type="EMBL" id="JNVC02000005">
    <property type="protein sequence ID" value="KEZ51929.1"/>
    <property type="molecule type" value="Genomic_DNA"/>
</dbReference>
<protein>
    <submittedName>
        <fullName evidence="6">Membrane protein</fullName>
    </submittedName>
</protein>
<sequence length="180" mass="20051">MLDIALLIILIMGLLVGLKRGFILQFIHLAGFIIAYIVAYKYFGVLAPKLELWVPYPSFGESSSSISFFTGGNLENAYYRAVAFVILFIGTKIVLQIVGSMLDFVTYLPVLKQLNKWAGAILGFLEVYLILFILLFIGGLLPIPEVQSAMGDSGIAKVIVHHTPYFSDKVQELWIQYAPK</sequence>
<dbReference type="Pfam" id="PF02674">
    <property type="entry name" value="Colicin_V"/>
    <property type="match status" value="1"/>
</dbReference>
<dbReference type="Proteomes" id="UP000028549">
    <property type="component" value="Unassembled WGS sequence"/>
</dbReference>
<gene>
    <name evidence="6" type="ORF">GS18_0212570</name>
</gene>
<keyword evidence="3 5" id="KW-1133">Transmembrane helix</keyword>
<dbReference type="PANTHER" id="PTHR37306">
    <property type="entry name" value="COLICIN V PRODUCTION PROTEIN"/>
    <property type="match status" value="1"/>
</dbReference>
<feature type="transmembrane region" description="Helical" evidence="5">
    <location>
        <begin position="77"/>
        <end position="105"/>
    </location>
</feature>
<dbReference type="RefSeq" id="WP_029566831.1">
    <property type="nucleotide sequence ID" value="NZ_JAXAWW010000006.1"/>
</dbReference>
<dbReference type="OrthoDB" id="1809613at2"/>
<dbReference type="GO" id="GO:0009403">
    <property type="term" value="P:toxin biosynthetic process"/>
    <property type="evidence" value="ECO:0007669"/>
    <property type="project" value="InterPro"/>
</dbReference>
<keyword evidence="7" id="KW-1185">Reference proteome</keyword>
<accession>A0A084GX67</accession>
<comment type="caution">
    <text evidence="6">The sequence shown here is derived from an EMBL/GenBank/DDBJ whole genome shotgun (WGS) entry which is preliminary data.</text>
</comment>
<organism evidence="6 7">
    <name type="scientific">Metabacillus indicus</name>
    <name type="common">Bacillus indicus</name>
    <dbReference type="NCBI Taxonomy" id="246786"/>
    <lineage>
        <taxon>Bacteria</taxon>
        <taxon>Bacillati</taxon>
        <taxon>Bacillota</taxon>
        <taxon>Bacilli</taxon>
        <taxon>Bacillales</taxon>
        <taxon>Bacillaceae</taxon>
        <taxon>Metabacillus</taxon>
    </lineage>
</organism>
<dbReference type="STRING" id="246786.GS18_0212570"/>
<evidence type="ECO:0000313" key="6">
    <source>
        <dbReference type="EMBL" id="KEZ51929.1"/>
    </source>
</evidence>
<name>A0A084GX67_METID</name>
<evidence type="ECO:0000256" key="1">
    <source>
        <dbReference type="ARBA" id="ARBA00004141"/>
    </source>
</evidence>
<keyword evidence="4 5" id="KW-0472">Membrane</keyword>
<evidence type="ECO:0000256" key="3">
    <source>
        <dbReference type="ARBA" id="ARBA00022989"/>
    </source>
</evidence>
<proteinExistence type="predicted"/>
<evidence type="ECO:0000313" key="7">
    <source>
        <dbReference type="Proteomes" id="UP000028549"/>
    </source>
</evidence>
<dbReference type="InterPro" id="IPR003825">
    <property type="entry name" value="Colicin-V_CvpA"/>
</dbReference>
<dbReference type="GO" id="GO:0016020">
    <property type="term" value="C:membrane"/>
    <property type="evidence" value="ECO:0007669"/>
    <property type="project" value="UniProtKB-SubCell"/>
</dbReference>
<dbReference type="AlphaFoldDB" id="A0A084GX67"/>
<evidence type="ECO:0000256" key="4">
    <source>
        <dbReference type="ARBA" id="ARBA00023136"/>
    </source>
</evidence>
<feature type="transmembrane region" description="Helical" evidence="5">
    <location>
        <begin position="21"/>
        <end position="43"/>
    </location>
</feature>